<dbReference type="InterPro" id="IPR051104">
    <property type="entry name" value="FAD_monoxygenase"/>
</dbReference>
<dbReference type="InterPro" id="IPR002938">
    <property type="entry name" value="FAD-bd"/>
</dbReference>
<name>A0A9P4JHK7_9PLEO</name>
<dbReference type="GO" id="GO:0071949">
    <property type="term" value="F:FAD binding"/>
    <property type="evidence" value="ECO:0007669"/>
    <property type="project" value="InterPro"/>
</dbReference>
<keyword evidence="4" id="KW-0472">Membrane</keyword>
<evidence type="ECO:0000259" key="5">
    <source>
        <dbReference type="Pfam" id="PF01494"/>
    </source>
</evidence>
<dbReference type="GO" id="GO:0044550">
    <property type="term" value="P:secondary metabolite biosynthetic process"/>
    <property type="evidence" value="ECO:0007669"/>
    <property type="project" value="UniProtKB-ARBA"/>
</dbReference>
<dbReference type="PANTHER" id="PTHR46720:SF3">
    <property type="entry name" value="FAD-BINDING DOMAIN-CONTAINING PROTEIN-RELATED"/>
    <property type="match status" value="1"/>
</dbReference>
<accession>A0A9P4JHK7</accession>
<dbReference type="Pfam" id="PF01494">
    <property type="entry name" value="FAD_binding_3"/>
    <property type="match status" value="1"/>
</dbReference>
<organism evidence="6 7">
    <name type="scientific">Delitschia confertaspora ATCC 74209</name>
    <dbReference type="NCBI Taxonomy" id="1513339"/>
    <lineage>
        <taxon>Eukaryota</taxon>
        <taxon>Fungi</taxon>
        <taxon>Dikarya</taxon>
        <taxon>Ascomycota</taxon>
        <taxon>Pezizomycotina</taxon>
        <taxon>Dothideomycetes</taxon>
        <taxon>Pleosporomycetidae</taxon>
        <taxon>Pleosporales</taxon>
        <taxon>Delitschiaceae</taxon>
        <taxon>Delitschia</taxon>
    </lineage>
</organism>
<evidence type="ECO:0000256" key="2">
    <source>
        <dbReference type="ARBA" id="ARBA00022827"/>
    </source>
</evidence>
<dbReference type="PRINTS" id="PR00420">
    <property type="entry name" value="RNGMNOXGNASE"/>
</dbReference>
<comment type="caution">
    <text evidence="6">The sequence shown here is derived from an EMBL/GenBank/DDBJ whole genome shotgun (WGS) entry which is preliminary data.</text>
</comment>
<dbReference type="AlphaFoldDB" id="A0A9P4JHK7"/>
<evidence type="ECO:0000313" key="7">
    <source>
        <dbReference type="Proteomes" id="UP000799536"/>
    </source>
</evidence>
<keyword evidence="3" id="KW-0560">Oxidoreductase</keyword>
<dbReference type="SUPFAM" id="SSF51905">
    <property type="entry name" value="FAD/NAD(P)-binding domain"/>
    <property type="match status" value="1"/>
</dbReference>
<dbReference type="Gene3D" id="3.50.50.60">
    <property type="entry name" value="FAD/NAD(P)-binding domain"/>
    <property type="match status" value="1"/>
</dbReference>
<evidence type="ECO:0000256" key="4">
    <source>
        <dbReference type="SAM" id="Phobius"/>
    </source>
</evidence>
<dbReference type="GO" id="GO:0016491">
    <property type="term" value="F:oxidoreductase activity"/>
    <property type="evidence" value="ECO:0007669"/>
    <property type="project" value="UniProtKB-KW"/>
</dbReference>
<dbReference type="EMBL" id="ML994349">
    <property type="protein sequence ID" value="KAF2196648.1"/>
    <property type="molecule type" value="Genomic_DNA"/>
</dbReference>
<dbReference type="Proteomes" id="UP000799536">
    <property type="component" value="Unassembled WGS sequence"/>
</dbReference>
<dbReference type="SUPFAM" id="SSF54373">
    <property type="entry name" value="FAD-linked reductases, C-terminal domain"/>
    <property type="match status" value="1"/>
</dbReference>
<evidence type="ECO:0000256" key="1">
    <source>
        <dbReference type="ARBA" id="ARBA00022630"/>
    </source>
</evidence>
<protein>
    <submittedName>
        <fullName evidence="6">Mannitol 1-phosphate dehydrogenase</fullName>
    </submittedName>
</protein>
<feature type="domain" description="FAD-binding" evidence="5">
    <location>
        <begin position="183"/>
        <end position="385"/>
    </location>
</feature>
<feature type="transmembrane region" description="Helical" evidence="4">
    <location>
        <begin position="9"/>
        <end position="28"/>
    </location>
</feature>
<dbReference type="PANTHER" id="PTHR46720">
    <property type="entry name" value="HYDROXYLASE, PUTATIVE (AFU_ORTHOLOGUE AFUA_3G01460)-RELATED"/>
    <property type="match status" value="1"/>
</dbReference>
<gene>
    <name evidence="6" type="ORF">GQ43DRAFT_248125</name>
</gene>
<dbReference type="InterPro" id="IPR036188">
    <property type="entry name" value="FAD/NAD-bd_sf"/>
</dbReference>
<keyword evidence="4" id="KW-1133">Transmembrane helix</keyword>
<reference evidence="6" key="1">
    <citation type="journal article" date="2020" name="Stud. Mycol.">
        <title>101 Dothideomycetes genomes: a test case for predicting lifestyles and emergence of pathogens.</title>
        <authorList>
            <person name="Haridas S."/>
            <person name="Albert R."/>
            <person name="Binder M."/>
            <person name="Bloem J."/>
            <person name="Labutti K."/>
            <person name="Salamov A."/>
            <person name="Andreopoulos B."/>
            <person name="Baker S."/>
            <person name="Barry K."/>
            <person name="Bills G."/>
            <person name="Bluhm B."/>
            <person name="Cannon C."/>
            <person name="Castanera R."/>
            <person name="Culley D."/>
            <person name="Daum C."/>
            <person name="Ezra D."/>
            <person name="Gonzalez J."/>
            <person name="Henrissat B."/>
            <person name="Kuo A."/>
            <person name="Liang C."/>
            <person name="Lipzen A."/>
            <person name="Lutzoni F."/>
            <person name="Magnuson J."/>
            <person name="Mondo S."/>
            <person name="Nolan M."/>
            <person name="Ohm R."/>
            <person name="Pangilinan J."/>
            <person name="Park H.-J."/>
            <person name="Ramirez L."/>
            <person name="Alfaro M."/>
            <person name="Sun H."/>
            <person name="Tritt A."/>
            <person name="Yoshinaga Y."/>
            <person name="Zwiers L.-H."/>
            <person name="Turgeon B."/>
            <person name="Goodwin S."/>
            <person name="Spatafora J."/>
            <person name="Crous P."/>
            <person name="Grigoriev I."/>
        </authorList>
    </citation>
    <scope>NUCLEOTIDE SEQUENCE</scope>
    <source>
        <strain evidence="6">ATCC 74209</strain>
    </source>
</reference>
<keyword evidence="2" id="KW-0274">FAD</keyword>
<evidence type="ECO:0000256" key="3">
    <source>
        <dbReference type="ARBA" id="ARBA00023002"/>
    </source>
</evidence>
<keyword evidence="1" id="KW-0285">Flavoprotein</keyword>
<dbReference type="OrthoDB" id="417877at2759"/>
<evidence type="ECO:0000313" key="6">
    <source>
        <dbReference type="EMBL" id="KAF2196648.1"/>
    </source>
</evidence>
<keyword evidence="4" id="KW-0812">Transmembrane</keyword>
<dbReference type="FunFam" id="3.50.50.60:FF:000153">
    <property type="entry name" value="Salicylate hydroxylase, putative"/>
    <property type="match status" value="1"/>
</dbReference>
<keyword evidence="7" id="KW-1185">Reference proteome</keyword>
<sequence>MATPSPPKLFNLAIVGGGISGLILAIGLRKLDIPITIYESAAKFGEIGAGLGFTGPSVIAMNSIDPRMKEGLMRLATKNGSKAKEDVWFTVRVGDLRKAGENGVVKGKEEVGLRIGEPAFEVVLSEGTERGAVHRAHFLNMLLELIPDDITRLGKRLVDLSYAETGDVNLHFADGTTAQHTAVIGCDGIKSKTREILLREYDPDAAKAVFSGKYVYRGLIPMSQAVEMLGVEEATNSQIYLGYHGHVLTLPIEKGKTMNVVAFKTHDSWTNPNWVVPASKDNMIADYAEWGPSVKRIISAMQKPDIWALFNHPPARTYYKDRVCLLGDAAHASTPHQGSGAGFCVEDCYVMCGLMKEARSVEDLEKVFRAFDEVRRPRTQKLVETSREAGMLYEFELEEGDDVDAIQRNMQARMEWIWKADIPAELERAIKIFRGD</sequence>
<proteinExistence type="predicted"/>